<dbReference type="Proteomes" id="UP000270036">
    <property type="component" value="Chromosome"/>
</dbReference>
<evidence type="ECO:0000313" key="4">
    <source>
        <dbReference type="Proteomes" id="UP000028349"/>
    </source>
</evidence>
<proteinExistence type="predicted"/>
<keyword evidence="1" id="KW-0472">Membrane</keyword>
<protein>
    <submittedName>
        <fullName evidence="3">Uncharacterized protein</fullName>
    </submittedName>
</protein>
<keyword evidence="1" id="KW-1133">Transmembrane helix</keyword>
<evidence type="ECO:0000313" key="5">
    <source>
        <dbReference type="Proteomes" id="UP000270036"/>
    </source>
</evidence>
<dbReference type="EMBL" id="JPEP01000002">
    <property type="protein sequence ID" value="KEY18406.1"/>
    <property type="molecule type" value="Genomic_DNA"/>
</dbReference>
<evidence type="ECO:0000256" key="1">
    <source>
        <dbReference type="SAM" id="Phobius"/>
    </source>
</evidence>
<dbReference type="AlphaFoldDB" id="A0A3S4WUA0"/>
<feature type="transmembrane region" description="Helical" evidence="1">
    <location>
        <begin position="7"/>
        <end position="27"/>
    </location>
</feature>
<gene>
    <name evidence="2" type="ORF">HY04_07780</name>
    <name evidence="3" type="ORF">NCTC13489_02566</name>
</gene>
<evidence type="ECO:0000313" key="3">
    <source>
        <dbReference type="EMBL" id="VEI01140.1"/>
    </source>
</evidence>
<dbReference type="EMBL" id="LR134441">
    <property type="protein sequence ID" value="VEI01140.1"/>
    <property type="molecule type" value="Genomic_DNA"/>
</dbReference>
<keyword evidence="1" id="KW-0812">Transmembrane</keyword>
<dbReference type="STRING" id="266748.HY04_07780"/>
<feature type="transmembrane region" description="Helical" evidence="1">
    <location>
        <begin position="58"/>
        <end position="79"/>
    </location>
</feature>
<name>A0A3S4WUA0_9FLAO</name>
<sequence>MNSKKKKILIAAGIFLIALNIFAFYILQEGIGIAEAIKNTKNKAALNSLEQKQIFSDVFPSLIFTIDIAIIFFVCYLLIKILFKSLKKSLSTKS</sequence>
<reference evidence="2 4" key="1">
    <citation type="submission" date="2014-07" db="EMBL/GenBank/DDBJ databases">
        <authorList>
            <person name="Pisani N.G."/>
            <person name="Newman J.D."/>
        </authorList>
    </citation>
    <scope>NUCLEOTIDE SEQUENCE [LARGE SCALE GENOMIC DNA]</scope>
    <source>
        <strain evidence="2 4">LMG 24720</strain>
    </source>
</reference>
<accession>A0A3S4WUA0</accession>
<organism evidence="3 5">
    <name type="scientific">Kaistella antarctica</name>
    <dbReference type="NCBI Taxonomy" id="266748"/>
    <lineage>
        <taxon>Bacteria</taxon>
        <taxon>Pseudomonadati</taxon>
        <taxon>Bacteroidota</taxon>
        <taxon>Flavobacteriia</taxon>
        <taxon>Flavobacteriales</taxon>
        <taxon>Weeksellaceae</taxon>
        <taxon>Chryseobacterium group</taxon>
        <taxon>Kaistella</taxon>
    </lineage>
</organism>
<keyword evidence="4" id="KW-1185">Reference proteome</keyword>
<dbReference type="Proteomes" id="UP000028349">
    <property type="component" value="Unassembled WGS sequence"/>
</dbReference>
<reference evidence="3 5" key="2">
    <citation type="submission" date="2018-12" db="EMBL/GenBank/DDBJ databases">
        <authorList>
            <consortium name="Pathogen Informatics"/>
        </authorList>
    </citation>
    <scope>NUCLEOTIDE SEQUENCE [LARGE SCALE GENOMIC DNA]</scope>
    <source>
        <strain evidence="3 5">NCTC13489</strain>
    </source>
</reference>
<dbReference type="OrthoDB" id="1274231at2"/>
<evidence type="ECO:0000313" key="2">
    <source>
        <dbReference type="EMBL" id="KEY18406.1"/>
    </source>
</evidence>
<dbReference type="KEGG" id="cant:NCTC13489_02566"/>
<dbReference type="RefSeq" id="WP_034718729.1">
    <property type="nucleotide sequence ID" value="NZ_FOIX01000001.1"/>
</dbReference>